<organism evidence="1 2">
    <name type="scientific">Escherichia coli EC1870</name>
    <dbReference type="NCBI Taxonomy" id="1005554"/>
    <lineage>
        <taxon>Bacteria</taxon>
        <taxon>Pseudomonadati</taxon>
        <taxon>Pseudomonadota</taxon>
        <taxon>Gammaproteobacteria</taxon>
        <taxon>Enterobacterales</taxon>
        <taxon>Enterobacteriaceae</taxon>
        <taxon>Escherichia</taxon>
    </lineage>
</organism>
<dbReference type="AlphaFoldDB" id="A0AAV3HA22"/>
<keyword evidence="1" id="KW-0012">Acyltransferase</keyword>
<comment type="caution">
    <text evidence="1">The sequence shown here is derived from an EMBL/GenBank/DDBJ whole genome shotgun (WGS) entry which is preliminary data.</text>
</comment>
<gene>
    <name evidence="1" type="ORF">ECEC1870_1995</name>
</gene>
<dbReference type="EC" id="2.3.1.118" evidence="1"/>
<name>A0AAV3HA22_ECOLX</name>
<evidence type="ECO:0000313" key="2">
    <source>
        <dbReference type="Proteomes" id="UP000006789"/>
    </source>
</evidence>
<dbReference type="Gene3D" id="3.30.1120.150">
    <property type="match status" value="1"/>
</dbReference>
<reference evidence="1 2" key="1">
    <citation type="submission" date="2012-06" db="EMBL/GenBank/DDBJ databases">
        <title>Genomic anatomy of Escherichia coli O157:H7 outbreaks.</title>
        <authorList>
            <person name="Eppinger M."/>
            <person name="Daugherty S."/>
            <person name="Agrawal S."/>
            <person name="Galens K."/>
            <person name="Tallon L."/>
            <person name="Shefchek K."/>
            <person name="Parankush S."/>
            <person name="Cebula T.A."/>
            <person name="Feng P."/>
            <person name="Soderlund R."/>
            <person name="Mammel M.K."/>
            <person name="DebRoy C."/>
            <person name="Dudley E.G."/>
            <person name="Tarr P.I."/>
            <person name="Fraser-Liggett C."/>
            <person name="Ravel J."/>
        </authorList>
    </citation>
    <scope>NUCLEOTIDE SEQUENCE [LARGE SCALE GENOMIC DNA]</scope>
    <source>
        <strain evidence="1 2">EC1870</strain>
    </source>
</reference>
<dbReference type="GO" id="GO:0046990">
    <property type="term" value="F:N-hydroxyarylamine O-acetyltransferase activity"/>
    <property type="evidence" value="ECO:0007669"/>
    <property type="project" value="UniProtKB-EC"/>
</dbReference>
<dbReference type="EMBL" id="AMVG01000291">
    <property type="protein sequence ID" value="EKJ45634.1"/>
    <property type="molecule type" value="Genomic_DNA"/>
</dbReference>
<proteinExistence type="predicted"/>
<keyword evidence="1" id="KW-0808">Transferase</keyword>
<accession>A0AAV3HA22</accession>
<evidence type="ECO:0000313" key="1">
    <source>
        <dbReference type="EMBL" id="EKJ45634.1"/>
    </source>
</evidence>
<dbReference type="Proteomes" id="UP000006789">
    <property type="component" value="Unassembled WGS sequence"/>
</dbReference>
<protein>
    <submittedName>
        <fullName evidence="1">N-hydroxyarylamine O-acetyltransferase domain protein</fullName>
        <ecNumber evidence="1">2.3.1.118</ecNumber>
    </submittedName>
</protein>
<sequence length="51" mass="5564">MEQRNLPDVASLYAVMQEQFGLGVDDAKHGFTVDELALVMAAFDTHPEAGK</sequence>